<evidence type="ECO:0000256" key="1">
    <source>
        <dbReference type="SAM" id="MobiDB-lite"/>
    </source>
</evidence>
<protein>
    <recommendedName>
        <fullName evidence="4">VWA domain-containing protein</fullName>
    </recommendedName>
</protein>
<dbReference type="Gene3D" id="3.40.50.410">
    <property type="entry name" value="von Willebrand factor, type A domain"/>
    <property type="match status" value="1"/>
</dbReference>
<organism evidence="2 3">
    <name type="scientific">Ramlibacter albus</name>
    <dbReference type="NCBI Taxonomy" id="2079448"/>
    <lineage>
        <taxon>Bacteria</taxon>
        <taxon>Pseudomonadati</taxon>
        <taxon>Pseudomonadota</taxon>
        <taxon>Betaproteobacteria</taxon>
        <taxon>Burkholderiales</taxon>
        <taxon>Comamonadaceae</taxon>
        <taxon>Ramlibacter</taxon>
    </lineage>
</organism>
<dbReference type="EMBL" id="JACORU010000011">
    <property type="protein sequence ID" value="MBC5767609.1"/>
    <property type="molecule type" value="Genomic_DNA"/>
</dbReference>
<sequence length="689" mass="73327">MNSKAREAMRFIEAFLSLLLDKRVPVNWGSHAGMSCEGSITLPTPVTGDDAEVALLTRLAMHEAGHVEETEQGYSDRLTAEEVGVFNVLEDPRMEAARCNKYPGASILLSRGLGEMLRTLRDKVLSNEGSTVDAWRIDLLLRSFLAVAPHAPIREHAGDILNGLAPHISDAQRHAIDGALPIVATLKSSREAESLATSIVKQLREPESPPPPPPQGDNGGDESEDQGEREPSASDGGEPGDEQQSNPDQEPEDGNDQGNEDADRDSGTGAEQKDAEAQGSEQGGAQEPPSDAEESSDSHKGNDGSQGQGWPAESDPQSSRPAATEADAAHQESTAPDQASSSSGSTIGTESNEAPQGFEQESGVQTIDLGTLLREALVERYGVAQENEALQPLPTDDRDVERLAAVLAAADPTETAEQLLEQALVALQGTEDAEKGEAGPSAGMSLAPQATGGLAIDTRLQGIQAKLATVLQRELQERRRRPRRLAYSGESIAAARYWRLEQLGDTRVFIKRKPVTGIDCAATIVIDSSISTKPFLHVSLEVAVAFSLALQRLGVRTKVVRFPGVETVTETLQRFGEPARVCVKRIADVGAGGGTPMGAAAAMELPLLLEQRKLKHVMAFITDGQARDHELLRGTLRSAADADVLVVGVGIGYDVSAYIPQSVRIQNVAELPAALERLFRESIGAVLAA</sequence>
<proteinExistence type="predicted"/>
<dbReference type="AlphaFoldDB" id="A0A923ME36"/>
<accession>A0A923ME36</accession>
<evidence type="ECO:0008006" key="4">
    <source>
        <dbReference type="Google" id="ProtNLM"/>
    </source>
</evidence>
<evidence type="ECO:0000313" key="2">
    <source>
        <dbReference type="EMBL" id="MBC5767609.1"/>
    </source>
</evidence>
<reference evidence="2" key="1">
    <citation type="submission" date="2020-08" db="EMBL/GenBank/DDBJ databases">
        <title>Ramlibacter sp. GTP1 16S ribosomal RNA gene genome sequencing and assembly.</title>
        <authorList>
            <person name="Kang M."/>
        </authorList>
    </citation>
    <scope>NUCLEOTIDE SEQUENCE</scope>
    <source>
        <strain evidence="2">GTP1</strain>
    </source>
</reference>
<name>A0A923ME36_9BURK</name>
<feature type="region of interest" description="Disordered" evidence="1">
    <location>
        <begin position="195"/>
        <end position="363"/>
    </location>
</feature>
<keyword evidence="3" id="KW-1185">Reference proteome</keyword>
<feature type="compositionally biased region" description="Low complexity" evidence="1">
    <location>
        <begin position="340"/>
        <end position="351"/>
    </location>
</feature>
<dbReference type="Proteomes" id="UP000596827">
    <property type="component" value="Unassembled WGS sequence"/>
</dbReference>
<gene>
    <name evidence="2" type="ORF">H8R02_24300</name>
</gene>
<dbReference type="SUPFAM" id="SSF53300">
    <property type="entry name" value="vWA-like"/>
    <property type="match status" value="1"/>
</dbReference>
<dbReference type="InterPro" id="IPR036465">
    <property type="entry name" value="vWFA_dom_sf"/>
</dbReference>
<evidence type="ECO:0000313" key="3">
    <source>
        <dbReference type="Proteomes" id="UP000596827"/>
    </source>
</evidence>
<feature type="compositionally biased region" description="Acidic residues" evidence="1">
    <location>
        <begin position="249"/>
        <end position="263"/>
    </location>
</feature>
<comment type="caution">
    <text evidence="2">The sequence shown here is derived from an EMBL/GenBank/DDBJ whole genome shotgun (WGS) entry which is preliminary data.</text>
</comment>
<dbReference type="RefSeq" id="WP_187084092.1">
    <property type="nucleotide sequence ID" value="NZ_JACORU010000011.1"/>
</dbReference>